<feature type="region of interest" description="Disordered" evidence="1">
    <location>
        <begin position="68"/>
        <end position="89"/>
    </location>
</feature>
<keyword evidence="2" id="KW-0732">Signal</keyword>
<sequence length="89" mass="9660">MKKTILLDSARITLFSSLLIAPLAWQPANAASACKGMEQTACETNAECRWQAGYTRKDNVQVASHCRALPKKKEAATEPAKTVDKPSTP</sequence>
<dbReference type="eggNOG" id="ENOG5033KG9">
    <property type="taxonomic scope" value="Bacteria"/>
</dbReference>
<dbReference type="EMBL" id="CP003154">
    <property type="protein sequence ID" value="AFL72307.1"/>
    <property type="molecule type" value="Genomic_DNA"/>
</dbReference>
<gene>
    <name evidence="3" type="ordered locus">Thivi_0238</name>
</gene>
<evidence type="ECO:0008006" key="5">
    <source>
        <dbReference type="Google" id="ProtNLM"/>
    </source>
</evidence>
<feature type="compositionally biased region" description="Basic and acidic residues" evidence="1">
    <location>
        <begin position="71"/>
        <end position="89"/>
    </location>
</feature>
<evidence type="ECO:0000256" key="2">
    <source>
        <dbReference type="SAM" id="SignalP"/>
    </source>
</evidence>
<dbReference type="KEGG" id="tvi:Thivi_0238"/>
<reference evidence="3 4" key="1">
    <citation type="submission" date="2012-06" db="EMBL/GenBank/DDBJ databases">
        <title>Complete sequence of Thiocystis violascens DSM 198.</title>
        <authorList>
            <consortium name="US DOE Joint Genome Institute"/>
            <person name="Lucas S."/>
            <person name="Han J."/>
            <person name="Lapidus A."/>
            <person name="Cheng J.-F."/>
            <person name="Goodwin L."/>
            <person name="Pitluck S."/>
            <person name="Peters L."/>
            <person name="Ovchinnikova G."/>
            <person name="Teshima H."/>
            <person name="Detter J.C."/>
            <person name="Han C."/>
            <person name="Tapia R."/>
            <person name="Land M."/>
            <person name="Hauser L."/>
            <person name="Kyrpides N."/>
            <person name="Ivanova N."/>
            <person name="Pagani I."/>
            <person name="Vogl K."/>
            <person name="Liu Z."/>
            <person name="Frigaard N.-U."/>
            <person name="Bryant D."/>
            <person name="Woyke T."/>
        </authorList>
    </citation>
    <scope>NUCLEOTIDE SEQUENCE [LARGE SCALE GENOMIC DNA]</scope>
    <source>
        <strain evidence="4">ATCC 17096 / DSM 198 / 6111</strain>
    </source>
</reference>
<evidence type="ECO:0000256" key="1">
    <source>
        <dbReference type="SAM" id="MobiDB-lite"/>
    </source>
</evidence>
<dbReference type="Proteomes" id="UP000006062">
    <property type="component" value="Chromosome"/>
</dbReference>
<dbReference type="OrthoDB" id="346235at2"/>
<protein>
    <recommendedName>
        <fullName evidence="5">Integral membrane protein</fullName>
    </recommendedName>
</protein>
<feature type="signal peptide" evidence="2">
    <location>
        <begin position="1"/>
        <end position="30"/>
    </location>
</feature>
<evidence type="ECO:0000313" key="3">
    <source>
        <dbReference type="EMBL" id="AFL72307.1"/>
    </source>
</evidence>
<proteinExistence type="predicted"/>
<dbReference type="PROSITE" id="PS51257">
    <property type="entry name" value="PROKAR_LIPOPROTEIN"/>
    <property type="match status" value="1"/>
</dbReference>
<dbReference type="RefSeq" id="WP_014776815.1">
    <property type="nucleotide sequence ID" value="NC_018012.1"/>
</dbReference>
<accession>I3Y5N9</accession>
<feature type="chain" id="PRO_5003682888" description="Integral membrane protein" evidence="2">
    <location>
        <begin position="31"/>
        <end position="89"/>
    </location>
</feature>
<organism evidence="3 4">
    <name type="scientific">Thiocystis violascens (strain ATCC 17096 / DSM 198 / 6111)</name>
    <name type="common">Chromatium violascens</name>
    <dbReference type="NCBI Taxonomy" id="765911"/>
    <lineage>
        <taxon>Bacteria</taxon>
        <taxon>Pseudomonadati</taxon>
        <taxon>Pseudomonadota</taxon>
        <taxon>Gammaproteobacteria</taxon>
        <taxon>Chromatiales</taxon>
        <taxon>Chromatiaceae</taxon>
        <taxon>Thiocystis</taxon>
    </lineage>
</organism>
<evidence type="ECO:0000313" key="4">
    <source>
        <dbReference type="Proteomes" id="UP000006062"/>
    </source>
</evidence>
<dbReference type="AlphaFoldDB" id="I3Y5N9"/>
<dbReference type="HOGENOM" id="CLU_2453686_0_0_6"/>
<keyword evidence="4" id="KW-1185">Reference proteome</keyword>
<name>I3Y5N9_THIV6</name>